<evidence type="ECO:0000313" key="6">
    <source>
        <dbReference type="EMBL" id="CAB5227992.1"/>
    </source>
</evidence>
<evidence type="ECO:0000313" key="3">
    <source>
        <dbReference type="EMBL" id="CAB4183153.1"/>
    </source>
</evidence>
<dbReference type="EMBL" id="LR796310">
    <property type="protein sequence ID" value="CAB4136117.1"/>
    <property type="molecule type" value="Genomic_DNA"/>
</dbReference>
<organism evidence="4">
    <name type="scientific">uncultured Caudovirales phage</name>
    <dbReference type="NCBI Taxonomy" id="2100421"/>
    <lineage>
        <taxon>Viruses</taxon>
        <taxon>Duplodnaviria</taxon>
        <taxon>Heunggongvirae</taxon>
        <taxon>Uroviricota</taxon>
        <taxon>Caudoviricetes</taxon>
        <taxon>Peduoviridae</taxon>
        <taxon>Maltschvirus</taxon>
        <taxon>Maltschvirus maltsch</taxon>
    </lineage>
</organism>
<name>A0A6J5RT60_9CAUD</name>
<dbReference type="EMBL" id="LR796863">
    <property type="protein sequence ID" value="CAB4171317.1"/>
    <property type="molecule type" value="Genomic_DNA"/>
</dbReference>
<reference evidence="4" key="1">
    <citation type="submission" date="2020-05" db="EMBL/GenBank/DDBJ databases">
        <authorList>
            <person name="Chiriac C."/>
            <person name="Salcher M."/>
            <person name="Ghai R."/>
            <person name="Kavagutti S V."/>
        </authorList>
    </citation>
    <scope>NUCLEOTIDE SEQUENCE</scope>
</reference>
<dbReference type="EMBL" id="LR797297">
    <property type="protein sequence ID" value="CAB4200528.1"/>
    <property type="molecule type" value="Genomic_DNA"/>
</dbReference>
<gene>
    <name evidence="3" type="ORF">UFOVP1094_43</name>
    <name evidence="4" type="ORF">UFOVP1342_43</name>
    <name evidence="5" type="ORF">UFOVP1450_15</name>
    <name evidence="6" type="ORF">UFOVP1539_31</name>
    <name evidence="1" type="ORF">UFOVP297_19</name>
    <name evidence="2" type="ORF">UFOVP917_41</name>
</gene>
<dbReference type="EMBL" id="LR797034">
    <property type="protein sequence ID" value="CAB4183153.1"/>
    <property type="molecule type" value="Genomic_DNA"/>
</dbReference>
<dbReference type="EMBL" id="LR797400">
    <property type="protein sequence ID" value="CAB4213412.1"/>
    <property type="molecule type" value="Genomic_DNA"/>
</dbReference>
<dbReference type="EMBL" id="LR798381">
    <property type="protein sequence ID" value="CAB5227992.1"/>
    <property type="molecule type" value="Genomic_DNA"/>
</dbReference>
<protein>
    <submittedName>
        <fullName evidence="4">Uncharacterized protein</fullName>
    </submittedName>
</protein>
<evidence type="ECO:0000313" key="5">
    <source>
        <dbReference type="EMBL" id="CAB4213412.1"/>
    </source>
</evidence>
<evidence type="ECO:0000313" key="1">
    <source>
        <dbReference type="EMBL" id="CAB4136117.1"/>
    </source>
</evidence>
<evidence type="ECO:0000313" key="4">
    <source>
        <dbReference type="EMBL" id="CAB4200528.1"/>
    </source>
</evidence>
<proteinExistence type="predicted"/>
<sequence>MPVYKLDIAGKTYSVDAPNEDALPEIVDQIAQEANPPSQMAEYAGAVARGALPTATGAGVGLVLGGVPGAIAGAATVEAGNIVGDIAVPMINQMMGTRFATPSEAWKFLGDKIGLPEAKSEGAKITERSVRDTLSTAGTLGLGGIISGAAKAGSRMMTIGEVLSAAPKQQLVSAAAGGAVGEGSRYLAEEFGGGEGLQAAANLAGTIAGASIGGRLGAARNAVSVADNPIIQAYQEVNLKAPNTSEVMEPRTLVGKLARTMGANVPFVGSAGREERRAIEISAGVESLLNRYNVTHGSTAPFAQSVVDDLVKVRGQQLSKFVGEKDAIINGLEATGVAVPVPNANRVIGQEINNLMRANPEEFAPIITKFENIQRNINGNTLKMIDSNLELTGNLLKDPSVAALAKQGQPGAKRIYDAIKADMGNFVENNAGQSARGIVEDANAALHDMVEEIKNRTLKKALRSGQANPDDVGRMLIDTKNPASFDLILGGLSEEGKQFAKQSVLQSIANNSTNPASGALSPEKFRGQLNNMDENLSKLFTATEKKRLDAWATVIESSKFSRFFAPDAPTGVRTIVGTTLTALGSMAVFKAAIGAAAHHVYESKTIRDLLLKISKNPANKDALAAQAAHLIAVSGVRSVGEMMVDKDIPITFDKQNVKTEQLGKGSVTTDMAHGYRAVSVNGTKQRLYGPDNQMIGVFPDMEATRRFTDRQVVNKIKVPKNQSYAP</sequence>
<accession>A0A6J5RT60</accession>
<evidence type="ECO:0000313" key="2">
    <source>
        <dbReference type="EMBL" id="CAB4171317.1"/>
    </source>
</evidence>